<reference evidence="3" key="1">
    <citation type="submission" date="2018-04" db="EMBL/GenBank/DDBJ databases">
        <authorList>
            <person name="Illikoud N."/>
        </authorList>
    </citation>
    <scope>NUCLEOTIDE SEQUENCE [LARGE SCALE GENOMIC DNA]</scope>
</reference>
<sequence>MPQQLSMDEFKSIKSADSQIIFTFSDSIIHKIIDILPSRPLTALKDYFSSYSRTVRNAVKTVVVDINAPYYVLVKELFPKAKLIVDCFHLSQLIVRSLFQIRIQLMNRFKTSSPESQKA</sequence>
<protein>
    <recommendedName>
        <fullName evidence="1">Transposase IS204/IS1001/IS1096/IS1165 DDE domain-containing protein</fullName>
    </recommendedName>
</protein>
<organism evidence="2 3">
    <name type="scientific">Brochothrix thermosphacta</name>
    <name type="common">Microbacterium thermosphactum</name>
    <dbReference type="NCBI Taxonomy" id="2756"/>
    <lineage>
        <taxon>Bacteria</taxon>
        <taxon>Bacillati</taxon>
        <taxon>Bacillota</taxon>
        <taxon>Bacilli</taxon>
        <taxon>Bacillales</taxon>
        <taxon>Listeriaceae</taxon>
        <taxon>Brochothrix</taxon>
    </lineage>
</organism>
<dbReference type="AlphaFoldDB" id="A0A2X0QDY0"/>
<dbReference type="EMBL" id="OUNC01000004">
    <property type="protein sequence ID" value="SPP26875.1"/>
    <property type="molecule type" value="Genomic_DNA"/>
</dbReference>
<evidence type="ECO:0000313" key="3">
    <source>
        <dbReference type="Proteomes" id="UP000270190"/>
    </source>
</evidence>
<dbReference type="PANTHER" id="PTHR33498:SF1">
    <property type="entry name" value="TRANSPOSASE FOR INSERTION SEQUENCE ELEMENT IS1557"/>
    <property type="match status" value="1"/>
</dbReference>
<dbReference type="PANTHER" id="PTHR33498">
    <property type="entry name" value="TRANSPOSASE FOR INSERTION SEQUENCE ELEMENT IS1557"/>
    <property type="match status" value="1"/>
</dbReference>
<accession>A0A2X0QDY0</accession>
<feature type="domain" description="Transposase IS204/IS1001/IS1096/IS1165 DDE" evidence="1">
    <location>
        <begin position="5"/>
        <end position="112"/>
    </location>
</feature>
<name>A0A2X0QDY0_BROTH</name>
<dbReference type="InterPro" id="IPR002560">
    <property type="entry name" value="Transposase_DDE"/>
</dbReference>
<dbReference type="Pfam" id="PF01610">
    <property type="entry name" value="DDE_Tnp_ISL3"/>
    <property type="match status" value="1"/>
</dbReference>
<dbReference type="Proteomes" id="UP000270190">
    <property type="component" value="Unassembled WGS sequence"/>
</dbReference>
<evidence type="ECO:0000313" key="2">
    <source>
        <dbReference type="EMBL" id="SPP26875.1"/>
    </source>
</evidence>
<gene>
    <name evidence="2" type="ORF">BTBSAS_120011</name>
</gene>
<evidence type="ECO:0000259" key="1">
    <source>
        <dbReference type="Pfam" id="PF01610"/>
    </source>
</evidence>
<dbReference type="InterPro" id="IPR047951">
    <property type="entry name" value="Transpos_ISL3"/>
</dbReference>
<proteinExistence type="predicted"/>